<reference evidence="3" key="2">
    <citation type="submission" date="2016-10" db="EMBL/GenBank/DDBJ databases">
        <authorList>
            <person name="Varghese N."/>
            <person name="Submissions S."/>
        </authorList>
    </citation>
    <scope>NUCLEOTIDE SEQUENCE [LARGE SCALE GENOMIC DNA]</scope>
    <source>
        <strain evidence="3">CGMCC 1.12397</strain>
    </source>
</reference>
<dbReference type="SUPFAM" id="SSF160363">
    <property type="entry name" value="MTH889-like"/>
    <property type="match status" value="1"/>
</dbReference>
<accession>A0A1H1FPI3</accession>
<dbReference type="PANTHER" id="PTHR42240">
    <property type="entry name" value="DUF211 DOMAIN-CONTAINING PROTEIN"/>
    <property type="match status" value="1"/>
</dbReference>
<evidence type="ECO:0008006" key="5">
    <source>
        <dbReference type="Google" id="ProtNLM"/>
    </source>
</evidence>
<keyword evidence="4" id="KW-1185">Reference proteome</keyword>
<evidence type="ECO:0000313" key="1">
    <source>
        <dbReference type="EMBL" id="RDI69995.1"/>
    </source>
</evidence>
<dbReference type="Proteomes" id="UP000255421">
    <property type="component" value="Unassembled WGS sequence"/>
</dbReference>
<name>A0A1H1FPI3_9EURY</name>
<gene>
    <name evidence="1" type="ORF">DWB78_15285</name>
    <name evidence="2" type="ORF">SAMN05216278_3333</name>
</gene>
<dbReference type="PANTHER" id="PTHR42240:SF1">
    <property type="entry name" value="DUF211 DOMAIN-CONTAINING PROTEIN"/>
    <property type="match status" value="1"/>
</dbReference>
<evidence type="ECO:0000313" key="4">
    <source>
        <dbReference type="Proteomes" id="UP000255421"/>
    </source>
</evidence>
<protein>
    <recommendedName>
        <fullName evidence="5">DUF211 domain-containing protein</fullName>
    </recommendedName>
</protein>
<organism evidence="2 3">
    <name type="scientific">Halopelagius longus</name>
    <dbReference type="NCBI Taxonomy" id="1236180"/>
    <lineage>
        <taxon>Archaea</taxon>
        <taxon>Methanobacteriati</taxon>
        <taxon>Methanobacteriota</taxon>
        <taxon>Stenosarchaea group</taxon>
        <taxon>Halobacteria</taxon>
        <taxon>Halobacteriales</taxon>
        <taxon>Haloferacaceae</taxon>
    </lineage>
</organism>
<dbReference type="InterPro" id="IPR003831">
    <property type="entry name" value="DUF211"/>
</dbReference>
<reference evidence="2" key="1">
    <citation type="submission" date="2016-10" db="EMBL/GenBank/DDBJ databases">
        <authorList>
            <person name="de Groot N.N."/>
        </authorList>
    </citation>
    <scope>NUCLEOTIDE SEQUENCE [LARGE SCALE GENOMIC DNA]</scope>
    <source>
        <strain evidence="2">CGMCC 1.12397</strain>
    </source>
</reference>
<dbReference type="Pfam" id="PF02680">
    <property type="entry name" value="DUF211"/>
    <property type="match status" value="1"/>
</dbReference>
<dbReference type="EMBL" id="QQST01000002">
    <property type="protein sequence ID" value="RDI69995.1"/>
    <property type="molecule type" value="Genomic_DNA"/>
</dbReference>
<reference evidence="1 4" key="3">
    <citation type="submission" date="2018-07" db="EMBL/GenBank/DDBJ databases">
        <title>Genome sequence of extremly halophilic archaeon Halopelagius longus strain BC12-B1.</title>
        <authorList>
            <person name="Zhang X."/>
        </authorList>
    </citation>
    <scope>NUCLEOTIDE SEQUENCE [LARGE SCALE GENOMIC DNA]</scope>
    <source>
        <strain evidence="1 4">BC12-B1</strain>
    </source>
</reference>
<dbReference type="AlphaFoldDB" id="A0A1H1FPI3"/>
<dbReference type="InterPro" id="IPR023129">
    <property type="entry name" value="MTH889-like_dom_sf"/>
</dbReference>
<dbReference type="OrthoDB" id="201945at2157"/>
<evidence type="ECO:0000313" key="2">
    <source>
        <dbReference type="EMBL" id="SDR02811.1"/>
    </source>
</evidence>
<sequence>MVATRRLVIDVLKPYEPPTLAFTQQVAEADSVAGVNATLIELDKKVQNLKLTIEGEAIDYDAVEAIVEDLGGTIHSVDQVACGEYIVEDAPTPQD</sequence>
<proteinExistence type="predicted"/>
<dbReference type="Proteomes" id="UP000199289">
    <property type="component" value="Unassembled WGS sequence"/>
</dbReference>
<evidence type="ECO:0000313" key="3">
    <source>
        <dbReference type="Proteomes" id="UP000199289"/>
    </source>
</evidence>
<dbReference type="Gene3D" id="3.30.70.1340">
    <property type="entry name" value="MTH889-like domain"/>
    <property type="match status" value="1"/>
</dbReference>
<dbReference type="EMBL" id="FNKQ01000004">
    <property type="protein sequence ID" value="SDR02811.1"/>
    <property type="molecule type" value="Genomic_DNA"/>
</dbReference>
<dbReference type="RefSeq" id="WP_092538826.1">
    <property type="nucleotide sequence ID" value="NZ_FNKQ01000004.1"/>
</dbReference>